<feature type="domain" description="Ubiquitin-like" evidence="10">
    <location>
        <begin position="335"/>
        <end position="399"/>
    </location>
</feature>
<sequence>LIIFLVSMSTRLLLMSPGALLEVSTQNPSLLFTVSTDFCTIELQHSNLIDRSPTVEYKLSAGGKVISEMRFPARAVSAGVCILRFDAFLTALFEENSKLNIVDGQIFETILSFHPAKDLFSLTVDLLPSDNKINIRSPTVIYSAALKIGSTCLAVSRELLSLHSDFFAILFYGQFMERNQEVKEIKDISEVEFVDFLQSLHRRRFEFTSVRTTLYTLWFADRFLMPKLSARVLPYLKGRPLPEELLGDTLIVADRLPNNQEIMVWILSQFSSKSKLLEVLQTLLPSISSATAQMCLGAGLQRISELENELELERNRPHTHKVDFDIVPHQSRGTMQIFLKTLFGKTMTLDVRCSDTIKSVKSRIKDGIPSHRQRIVFADEELEDYRTLSYYSITKDSTLQQKLPFP</sequence>
<dbReference type="GO" id="GO:0005634">
    <property type="term" value="C:nucleus"/>
    <property type="evidence" value="ECO:0007669"/>
    <property type="project" value="UniProtKB-SubCell"/>
</dbReference>
<dbReference type="PANTHER" id="PTHR10666">
    <property type="entry name" value="UBIQUITIN"/>
    <property type="match status" value="1"/>
</dbReference>
<dbReference type="InterPro" id="IPR019956">
    <property type="entry name" value="Ubiquitin_dom"/>
</dbReference>
<comment type="similarity">
    <text evidence="3">Belongs to the ubiquitin family.</text>
</comment>
<feature type="chain" id="PRO_5043741970" description="Ubiquitin-like domain-containing protein" evidence="9">
    <location>
        <begin position="16"/>
        <end position="406"/>
    </location>
</feature>
<evidence type="ECO:0000313" key="12">
    <source>
        <dbReference type="EMBL" id="GMT34260.1"/>
    </source>
</evidence>
<comment type="caution">
    <text evidence="12">The sequence shown here is derived from an EMBL/GenBank/DDBJ whole genome shotgun (WGS) entry which is preliminary data.</text>
</comment>
<evidence type="ECO:0000256" key="2">
    <source>
        <dbReference type="ARBA" id="ARBA00004496"/>
    </source>
</evidence>
<evidence type="ECO:0000256" key="8">
    <source>
        <dbReference type="ARBA" id="ARBA00023242"/>
    </source>
</evidence>
<comment type="subcellular location">
    <subcellularLocation>
        <location evidence="2">Cytoplasm</location>
    </subcellularLocation>
    <subcellularLocation>
        <location evidence="1">Nucleus</location>
    </subcellularLocation>
</comment>
<dbReference type="Gene3D" id="3.10.20.90">
    <property type="entry name" value="Phosphatidylinositol 3-kinase Catalytic Subunit, Chain A, domain 1"/>
    <property type="match status" value="1"/>
</dbReference>
<protein>
    <recommendedName>
        <fullName evidence="14">Ubiquitin-like domain-containing protein</fullName>
    </recommendedName>
</protein>
<reference evidence="12" key="1">
    <citation type="submission" date="2023-10" db="EMBL/GenBank/DDBJ databases">
        <title>Genome assembly of Pristionchus species.</title>
        <authorList>
            <person name="Yoshida K."/>
            <person name="Sommer R.J."/>
        </authorList>
    </citation>
    <scope>NUCLEOTIDE SEQUENCE</scope>
    <source>
        <strain evidence="12">RS5133</strain>
    </source>
</reference>
<keyword evidence="13" id="KW-1185">Reference proteome</keyword>
<dbReference type="Proteomes" id="UP001432322">
    <property type="component" value="Unassembled WGS sequence"/>
</dbReference>
<evidence type="ECO:0000256" key="9">
    <source>
        <dbReference type="SAM" id="SignalP"/>
    </source>
</evidence>
<evidence type="ECO:0000256" key="5">
    <source>
        <dbReference type="ARBA" id="ARBA00022499"/>
    </source>
</evidence>
<feature type="signal peptide" evidence="9">
    <location>
        <begin position="1"/>
        <end position="15"/>
    </location>
</feature>
<evidence type="ECO:0000259" key="10">
    <source>
        <dbReference type="PROSITE" id="PS50053"/>
    </source>
</evidence>
<dbReference type="PRINTS" id="PR00348">
    <property type="entry name" value="UBIQUITIN"/>
</dbReference>
<dbReference type="SMART" id="SM00213">
    <property type="entry name" value="UBQ"/>
    <property type="match status" value="1"/>
</dbReference>
<keyword evidence="8" id="KW-0539">Nucleus</keyword>
<accession>A0AAV5WUM7</accession>
<keyword evidence="7" id="KW-0832">Ubl conjugation</keyword>
<dbReference type="AlphaFoldDB" id="A0AAV5WUM7"/>
<evidence type="ECO:0000256" key="3">
    <source>
        <dbReference type="ARBA" id="ARBA00008430"/>
    </source>
</evidence>
<keyword evidence="5" id="KW-1017">Isopeptide bond</keyword>
<dbReference type="Gene3D" id="3.30.710.10">
    <property type="entry name" value="Potassium Channel Kv1.1, Chain A"/>
    <property type="match status" value="1"/>
</dbReference>
<dbReference type="GO" id="GO:0005737">
    <property type="term" value="C:cytoplasm"/>
    <property type="evidence" value="ECO:0007669"/>
    <property type="project" value="UniProtKB-SubCell"/>
</dbReference>
<dbReference type="Pfam" id="PF00651">
    <property type="entry name" value="BTB"/>
    <property type="match status" value="1"/>
</dbReference>
<dbReference type="InterPro" id="IPR011333">
    <property type="entry name" value="SKP1/BTB/POZ_sf"/>
</dbReference>
<feature type="domain" description="BTB" evidence="11">
    <location>
        <begin position="142"/>
        <end position="209"/>
    </location>
</feature>
<evidence type="ECO:0000256" key="1">
    <source>
        <dbReference type="ARBA" id="ARBA00004123"/>
    </source>
</evidence>
<dbReference type="SUPFAM" id="SSF54695">
    <property type="entry name" value="POZ domain"/>
    <property type="match status" value="1"/>
</dbReference>
<evidence type="ECO:0000313" key="13">
    <source>
        <dbReference type="Proteomes" id="UP001432322"/>
    </source>
</evidence>
<organism evidence="12 13">
    <name type="scientific">Pristionchus fissidentatus</name>
    <dbReference type="NCBI Taxonomy" id="1538716"/>
    <lineage>
        <taxon>Eukaryota</taxon>
        <taxon>Metazoa</taxon>
        <taxon>Ecdysozoa</taxon>
        <taxon>Nematoda</taxon>
        <taxon>Chromadorea</taxon>
        <taxon>Rhabditida</taxon>
        <taxon>Rhabditina</taxon>
        <taxon>Diplogasteromorpha</taxon>
        <taxon>Diplogasteroidea</taxon>
        <taxon>Neodiplogasteridae</taxon>
        <taxon>Pristionchus</taxon>
    </lineage>
</organism>
<evidence type="ECO:0008006" key="14">
    <source>
        <dbReference type="Google" id="ProtNLM"/>
    </source>
</evidence>
<dbReference type="InterPro" id="IPR050158">
    <property type="entry name" value="Ubiquitin_ubiquitin-like"/>
</dbReference>
<dbReference type="InterPro" id="IPR029071">
    <property type="entry name" value="Ubiquitin-like_domsf"/>
</dbReference>
<keyword evidence="4" id="KW-0963">Cytoplasm</keyword>
<gene>
    <name evidence="12" type="ORF">PFISCL1PPCAC_25557</name>
</gene>
<evidence type="ECO:0000256" key="6">
    <source>
        <dbReference type="ARBA" id="ARBA00022737"/>
    </source>
</evidence>
<evidence type="ECO:0000256" key="4">
    <source>
        <dbReference type="ARBA" id="ARBA00022490"/>
    </source>
</evidence>
<dbReference type="PROSITE" id="PS50097">
    <property type="entry name" value="BTB"/>
    <property type="match status" value="1"/>
</dbReference>
<keyword evidence="9" id="KW-0732">Signal</keyword>
<dbReference type="Pfam" id="PF00240">
    <property type="entry name" value="ubiquitin"/>
    <property type="match status" value="1"/>
</dbReference>
<feature type="non-terminal residue" evidence="12">
    <location>
        <position position="1"/>
    </location>
</feature>
<evidence type="ECO:0000256" key="7">
    <source>
        <dbReference type="ARBA" id="ARBA00022843"/>
    </source>
</evidence>
<dbReference type="PROSITE" id="PS50053">
    <property type="entry name" value="UBIQUITIN_2"/>
    <property type="match status" value="1"/>
</dbReference>
<dbReference type="EMBL" id="BTSY01000006">
    <property type="protein sequence ID" value="GMT34260.1"/>
    <property type="molecule type" value="Genomic_DNA"/>
</dbReference>
<dbReference type="FunFam" id="3.10.20.90:FF:000469">
    <property type="entry name" value="Polyubiquitin-C"/>
    <property type="match status" value="1"/>
</dbReference>
<keyword evidence="6" id="KW-0677">Repeat</keyword>
<dbReference type="InterPro" id="IPR000626">
    <property type="entry name" value="Ubiquitin-like_dom"/>
</dbReference>
<proteinExistence type="inferred from homology"/>
<dbReference type="SUPFAM" id="SSF54236">
    <property type="entry name" value="Ubiquitin-like"/>
    <property type="match status" value="1"/>
</dbReference>
<evidence type="ECO:0000259" key="11">
    <source>
        <dbReference type="PROSITE" id="PS50097"/>
    </source>
</evidence>
<dbReference type="InterPro" id="IPR000210">
    <property type="entry name" value="BTB/POZ_dom"/>
</dbReference>
<name>A0AAV5WUM7_9BILA</name>